<dbReference type="PANTHER" id="PTHR34069">
    <property type="entry name" value="3-OXOACYL-[ACYL-CARRIER-PROTEIN] SYNTHASE 3"/>
    <property type="match status" value="1"/>
</dbReference>
<dbReference type="GO" id="GO:0033818">
    <property type="term" value="F:beta-ketoacyl-acyl-carrier-protein synthase III activity"/>
    <property type="evidence" value="ECO:0007669"/>
    <property type="project" value="UniProtKB-UniRule"/>
</dbReference>
<comment type="caution">
    <text evidence="13">The sequence shown here is derived from an EMBL/GenBank/DDBJ whole genome shotgun (WGS) entry which is preliminary data.</text>
</comment>
<protein>
    <recommendedName>
        <fullName evidence="10">Beta-ketoacyl-[acyl-carrier-protein] synthase III</fullName>
        <shortName evidence="10">Beta-ketoacyl-ACP synthase III</shortName>
        <shortName evidence="10">KAS III</shortName>
        <ecNumber evidence="10">2.3.1.180</ecNumber>
    </recommendedName>
    <alternativeName>
        <fullName evidence="10">3-oxoacyl-[acyl-carrier-protein] synthase 3</fullName>
    </alternativeName>
    <alternativeName>
        <fullName evidence="10">3-oxoacyl-[acyl-carrier-protein] synthase III</fullName>
    </alternativeName>
</protein>
<dbReference type="InterPro" id="IPR004655">
    <property type="entry name" value="FabH"/>
</dbReference>
<dbReference type="GO" id="GO:0006633">
    <property type="term" value="P:fatty acid biosynthetic process"/>
    <property type="evidence" value="ECO:0007669"/>
    <property type="project" value="UniProtKB-UniRule"/>
</dbReference>
<keyword evidence="2 10" id="KW-0963">Cytoplasm</keyword>
<reference evidence="13" key="1">
    <citation type="submission" date="2010-05" db="EMBL/GenBank/DDBJ databases">
        <title>The draft genome of Desulfonatronospira thiodismutans ASO3-1.</title>
        <authorList>
            <consortium name="US DOE Joint Genome Institute (JGI-PGF)"/>
            <person name="Lucas S."/>
            <person name="Copeland A."/>
            <person name="Lapidus A."/>
            <person name="Cheng J.-F."/>
            <person name="Bruce D."/>
            <person name="Goodwin L."/>
            <person name="Pitluck S."/>
            <person name="Chertkov O."/>
            <person name="Brettin T."/>
            <person name="Detter J.C."/>
            <person name="Han C."/>
            <person name="Land M.L."/>
            <person name="Hauser L."/>
            <person name="Kyrpides N."/>
            <person name="Mikhailova N."/>
            <person name="Muyzer G."/>
            <person name="Woyke T."/>
        </authorList>
    </citation>
    <scope>NUCLEOTIDE SEQUENCE [LARGE SCALE GENOMIC DNA]</scope>
    <source>
        <strain evidence="13">ASO3-1</strain>
    </source>
</reference>
<keyword evidence="14" id="KW-1185">Reference proteome</keyword>
<comment type="function">
    <text evidence="10">Catalyzes the condensation reaction of fatty acid synthesis by the addition to an acyl acceptor of two carbons from malonyl-ACP. Catalyzes the first condensation reaction which initiates fatty acid synthesis and may therefore play a role in governing the total rate of fatty acid production. Possesses both acetoacetyl-ACP synthase and acetyl transacylase activities. Its substrate specificity determines the biosynthesis of branched-chain and/or straight-chain of fatty acids.</text>
</comment>
<dbReference type="EC" id="2.3.1.180" evidence="10"/>
<gene>
    <name evidence="10" type="primary">fabH</name>
    <name evidence="13" type="ORF">Dthio_PD2488</name>
</gene>
<sequence>MKKNCCLTGLGYYVPEKVITNHDFELLMDTSDEWITTRTGIKQRHICTDQACSDLAYHSSIQALEEAGITPQDLTHIIVATFTPDALIPNAACVLLEKLGHKDIAALDINTACTGFIYGLELARGLCMLPGDANVLVVASEALTTRVNFSDRSTCVLFGDGAGAAVVSNTCHNPAAMPGRLLDVSLKADGALGELLTIKGGGSAYPLALGEKVSENFFVQMEGREVFKHAVRSMYNVALEVMARNNVRPGDIDLVVPHQANIRIIEALAKKMNLDPANLFVNVQKYGNTSAASVPIALAEAREKGRISPGDLVLMVAFGGGFTWGAALVQF</sequence>
<dbReference type="Gene3D" id="3.40.47.10">
    <property type="match status" value="1"/>
</dbReference>
<keyword evidence="9 10" id="KW-0012">Acyltransferase</keyword>
<dbReference type="EMBL" id="ACJN02000002">
    <property type="protein sequence ID" value="EFI35094.1"/>
    <property type="molecule type" value="Genomic_DNA"/>
</dbReference>
<dbReference type="PANTHER" id="PTHR34069:SF2">
    <property type="entry name" value="BETA-KETOACYL-[ACYL-CARRIER-PROTEIN] SYNTHASE III"/>
    <property type="match status" value="1"/>
</dbReference>
<proteinExistence type="inferred from homology"/>
<evidence type="ECO:0000256" key="1">
    <source>
        <dbReference type="ARBA" id="ARBA00008642"/>
    </source>
</evidence>
<evidence type="ECO:0000259" key="12">
    <source>
        <dbReference type="Pfam" id="PF08545"/>
    </source>
</evidence>
<feature type="active site" evidence="10">
    <location>
        <position position="258"/>
    </location>
</feature>
<dbReference type="OrthoDB" id="9815506at2"/>
<dbReference type="InterPro" id="IPR013751">
    <property type="entry name" value="ACP_syn_III_N"/>
</dbReference>
<keyword evidence="6 10" id="KW-0443">Lipid metabolism</keyword>
<dbReference type="SUPFAM" id="SSF53901">
    <property type="entry name" value="Thiolase-like"/>
    <property type="match status" value="1"/>
</dbReference>
<feature type="domain" description="Beta-ketoacyl-[acyl-carrier-protein] synthase III C-terminal" evidence="11">
    <location>
        <begin position="242"/>
        <end position="330"/>
    </location>
</feature>
<dbReference type="AlphaFoldDB" id="D6SQR8"/>
<dbReference type="InterPro" id="IPR016039">
    <property type="entry name" value="Thiolase-like"/>
</dbReference>
<feature type="active site" evidence="10">
    <location>
        <position position="113"/>
    </location>
</feature>
<organism evidence="13 14">
    <name type="scientific">Desulfonatronospira thiodismutans ASO3-1</name>
    <dbReference type="NCBI Taxonomy" id="555779"/>
    <lineage>
        <taxon>Bacteria</taxon>
        <taxon>Pseudomonadati</taxon>
        <taxon>Thermodesulfobacteriota</taxon>
        <taxon>Desulfovibrionia</taxon>
        <taxon>Desulfovibrionales</taxon>
        <taxon>Desulfonatronovibrionaceae</taxon>
        <taxon>Desulfonatronospira</taxon>
    </lineage>
</organism>
<evidence type="ECO:0000259" key="11">
    <source>
        <dbReference type="Pfam" id="PF08541"/>
    </source>
</evidence>
<dbReference type="GO" id="GO:0004315">
    <property type="term" value="F:3-oxoacyl-[acyl-carrier-protein] synthase activity"/>
    <property type="evidence" value="ECO:0007669"/>
    <property type="project" value="InterPro"/>
</dbReference>
<evidence type="ECO:0000256" key="2">
    <source>
        <dbReference type="ARBA" id="ARBA00022490"/>
    </source>
</evidence>
<evidence type="ECO:0000256" key="10">
    <source>
        <dbReference type="HAMAP-Rule" id="MF_01815"/>
    </source>
</evidence>
<evidence type="ECO:0000256" key="9">
    <source>
        <dbReference type="ARBA" id="ARBA00023315"/>
    </source>
</evidence>
<evidence type="ECO:0000256" key="4">
    <source>
        <dbReference type="ARBA" id="ARBA00022679"/>
    </source>
</evidence>
<dbReference type="CDD" id="cd00830">
    <property type="entry name" value="KAS_III"/>
    <property type="match status" value="1"/>
</dbReference>
<evidence type="ECO:0000256" key="8">
    <source>
        <dbReference type="ARBA" id="ARBA00023268"/>
    </source>
</evidence>
<comment type="subunit">
    <text evidence="10">Homodimer.</text>
</comment>
<evidence type="ECO:0000256" key="6">
    <source>
        <dbReference type="ARBA" id="ARBA00023098"/>
    </source>
</evidence>
<feature type="active site" evidence="10">
    <location>
        <position position="288"/>
    </location>
</feature>
<dbReference type="Proteomes" id="UP000005496">
    <property type="component" value="Unassembled WGS sequence"/>
</dbReference>
<evidence type="ECO:0000256" key="5">
    <source>
        <dbReference type="ARBA" id="ARBA00022832"/>
    </source>
</evidence>
<dbReference type="UniPathway" id="UPA00094"/>
<comment type="domain">
    <text evidence="10">The last Arg residue of the ACP-binding site is essential for the weak association between ACP/AcpP and FabH.</text>
</comment>
<dbReference type="eggNOG" id="COG0332">
    <property type="taxonomic scope" value="Bacteria"/>
</dbReference>
<keyword evidence="4 10" id="KW-0808">Transferase</keyword>
<comment type="similarity">
    <text evidence="1 10">Belongs to the thiolase-like superfamily. FabH family.</text>
</comment>
<evidence type="ECO:0000256" key="3">
    <source>
        <dbReference type="ARBA" id="ARBA00022516"/>
    </source>
</evidence>
<evidence type="ECO:0000313" key="13">
    <source>
        <dbReference type="EMBL" id="EFI35094.1"/>
    </source>
</evidence>
<dbReference type="NCBIfam" id="TIGR00747">
    <property type="entry name" value="fabH"/>
    <property type="match status" value="1"/>
</dbReference>
<dbReference type="Pfam" id="PF08545">
    <property type="entry name" value="ACP_syn_III"/>
    <property type="match status" value="1"/>
</dbReference>
<evidence type="ECO:0000313" key="14">
    <source>
        <dbReference type="Proteomes" id="UP000005496"/>
    </source>
</evidence>
<keyword evidence="8 10" id="KW-0511">Multifunctional enzyme</keyword>
<evidence type="ECO:0000256" key="7">
    <source>
        <dbReference type="ARBA" id="ARBA00023160"/>
    </source>
</evidence>
<dbReference type="RefSeq" id="WP_008870408.1">
    <property type="nucleotide sequence ID" value="NZ_ACJN02000002.1"/>
</dbReference>
<comment type="pathway">
    <text evidence="10">Lipid metabolism; fatty acid biosynthesis.</text>
</comment>
<comment type="subcellular location">
    <subcellularLocation>
        <location evidence="10">Cytoplasm</location>
    </subcellularLocation>
</comment>
<keyword evidence="3 10" id="KW-0444">Lipid biosynthesis</keyword>
<dbReference type="Pfam" id="PF08541">
    <property type="entry name" value="ACP_syn_III_C"/>
    <property type="match status" value="1"/>
</dbReference>
<keyword evidence="5 10" id="KW-0276">Fatty acid metabolism</keyword>
<dbReference type="InterPro" id="IPR013747">
    <property type="entry name" value="ACP_syn_III_C"/>
</dbReference>
<dbReference type="HAMAP" id="MF_01815">
    <property type="entry name" value="FabH"/>
    <property type="match status" value="1"/>
</dbReference>
<dbReference type="NCBIfam" id="NF006829">
    <property type="entry name" value="PRK09352.1"/>
    <property type="match status" value="1"/>
</dbReference>
<feature type="region of interest" description="ACP-binding" evidence="10">
    <location>
        <begin position="259"/>
        <end position="263"/>
    </location>
</feature>
<feature type="domain" description="Beta-ketoacyl-[acyl-carrier-protein] synthase III N-terminal" evidence="12">
    <location>
        <begin position="107"/>
        <end position="190"/>
    </location>
</feature>
<comment type="catalytic activity">
    <reaction evidence="10">
        <text>malonyl-[ACP] + acetyl-CoA + H(+) = 3-oxobutanoyl-[ACP] + CO2 + CoA</text>
        <dbReference type="Rhea" id="RHEA:12080"/>
        <dbReference type="Rhea" id="RHEA-COMP:9623"/>
        <dbReference type="Rhea" id="RHEA-COMP:9625"/>
        <dbReference type="ChEBI" id="CHEBI:15378"/>
        <dbReference type="ChEBI" id="CHEBI:16526"/>
        <dbReference type="ChEBI" id="CHEBI:57287"/>
        <dbReference type="ChEBI" id="CHEBI:57288"/>
        <dbReference type="ChEBI" id="CHEBI:78449"/>
        <dbReference type="ChEBI" id="CHEBI:78450"/>
        <dbReference type="EC" id="2.3.1.180"/>
    </reaction>
</comment>
<dbReference type="GO" id="GO:0044550">
    <property type="term" value="P:secondary metabolite biosynthetic process"/>
    <property type="evidence" value="ECO:0007669"/>
    <property type="project" value="TreeGrafter"/>
</dbReference>
<accession>D6SQR8</accession>
<dbReference type="GO" id="GO:0005737">
    <property type="term" value="C:cytoplasm"/>
    <property type="evidence" value="ECO:0007669"/>
    <property type="project" value="UniProtKB-SubCell"/>
</dbReference>
<name>D6SQR8_9BACT</name>
<keyword evidence="7 10" id="KW-0275">Fatty acid biosynthesis</keyword>